<keyword evidence="2" id="KW-1185">Reference proteome</keyword>
<reference evidence="1" key="2">
    <citation type="submission" date="2022-10" db="EMBL/GenBank/DDBJ databases">
        <authorList>
            <consortium name="ENA_rothamsted_submissions"/>
            <consortium name="culmorum"/>
            <person name="King R."/>
        </authorList>
    </citation>
    <scope>NUCLEOTIDE SEQUENCE</scope>
</reference>
<dbReference type="OrthoDB" id="4951847at2759"/>
<protein>
    <submittedName>
        <fullName evidence="1">Uncharacterized protein</fullName>
    </submittedName>
</protein>
<accession>A0A9N9RD51</accession>
<organism evidence="1 2">
    <name type="scientific">Diatraea saccharalis</name>
    <name type="common">sugarcane borer</name>
    <dbReference type="NCBI Taxonomy" id="40085"/>
    <lineage>
        <taxon>Eukaryota</taxon>
        <taxon>Metazoa</taxon>
        <taxon>Ecdysozoa</taxon>
        <taxon>Arthropoda</taxon>
        <taxon>Hexapoda</taxon>
        <taxon>Insecta</taxon>
        <taxon>Pterygota</taxon>
        <taxon>Neoptera</taxon>
        <taxon>Endopterygota</taxon>
        <taxon>Lepidoptera</taxon>
        <taxon>Glossata</taxon>
        <taxon>Ditrysia</taxon>
        <taxon>Pyraloidea</taxon>
        <taxon>Crambidae</taxon>
        <taxon>Crambinae</taxon>
        <taxon>Diatraea</taxon>
    </lineage>
</organism>
<dbReference type="Proteomes" id="UP001153714">
    <property type="component" value="Chromosome 6"/>
</dbReference>
<name>A0A9N9RD51_9NEOP</name>
<reference evidence="1" key="1">
    <citation type="submission" date="2021-12" db="EMBL/GenBank/DDBJ databases">
        <authorList>
            <person name="King R."/>
        </authorList>
    </citation>
    <scope>NUCLEOTIDE SEQUENCE</scope>
</reference>
<dbReference type="EMBL" id="OU893337">
    <property type="protein sequence ID" value="CAG9794228.1"/>
    <property type="molecule type" value="Genomic_DNA"/>
</dbReference>
<gene>
    <name evidence="1" type="ORF">DIATSA_LOCUS11622</name>
</gene>
<sequence length="133" mass="15378">MLDPKSIGVELNQVEKPESMEYFCNLVEYCNIYCFADLAQYRSKEGVWNKSFNSKAAENKTMVKKFCDASQDDISRNDMPKDIESSLTERELEDIEPVASNSGQTNDIEFINIEHVYDTDSNLLLIMRLLLYK</sequence>
<dbReference type="AlphaFoldDB" id="A0A9N9RD51"/>
<proteinExistence type="predicted"/>
<evidence type="ECO:0000313" key="1">
    <source>
        <dbReference type="EMBL" id="CAG9794228.1"/>
    </source>
</evidence>
<evidence type="ECO:0000313" key="2">
    <source>
        <dbReference type="Proteomes" id="UP001153714"/>
    </source>
</evidence>